<protein>
    <submittedName>
        <fullName evidence="1">RimK domain protein ATP-grasp</fullName>
    </submittedName>
</protein>
<proteinExistence type="predicted"/>
<dbReference type="Gene3D" id="3.30.470.20">
    <property type="entry name" value="ATP-grasp fold, B domain"/>
    <property type="match status" value="1"/>
</dbReference>
<comment type="caution">
    <text evidence="1">The sequence shown here is derived from an EMBL/GenBank/DDBJ whole genome shotgun (WGS) entry which is preliminary data.</text>
</comment>
<dbReference type="EMBL" id="LCBB01000003">
    <property type="protein sequence ID" value="KKS03293.1"/>
    <property type="molecule type" value="Genomic_DNA"/>
</dbReference>
<accession>A0A0G0YSE1</accession>
<dbReference type="SUPFAM" id="SSF56059">
    <property type="entry name" value="Glutathione synthetase ATP-binding domain-like"/>
    <property type="match status" value="1"/>
</dbReference>
<dbReference type="AlphaFoldDB" id="A0A0G0YSE1"/>
<reference evidence="1 2" key="1">
    <citation type="journal article" date="2015" name="Nature">
        <title>rRNA introns, odd ribosomes, and small enigmatic genomes across a large radiation of phyla.</title>
        <authorList>
            <person name="Brown C.T."/>
            <person name="Hug L.A."/>
            <person name="Thomas B.C."/>
            <person name="Sharon I."/>
            <person name="Castelle C.J."/>
            <person name="Singh A."/>
            <person name="Wilkins M.J."/>
            <person name="Williams K.H."/>
            <person name="Banfield J.F."/>
        </authorList>
    </citation>
    <scope>NUCLEOTIDE SEQUENCE [LARGE SCALE GENOMIC DNA]</scope>
</reference>
<name>A0A0G0YSE1_UNCKA</name>
<dbReference type="PANTHER" id="PTHR21621:SF0">
    <property type="entry name" value="BETA-CITRYLGLUTAMATE SYNTHASE B-RELATED"/>
    <property type="match status" value="1"/>
</dbReference>
<evidence type="ECO:0000313" key="2">
    <source>
        <dbReference type="Proteomes" id="UP000033947"/>
    </source>
</evidence>
<dbReference type="GO" id="GO:0005737">
    <property type="term" value="C:cytoplasm"/>
    <property type="evidence" value="ECO:0007669"/>
    <property type="project" value="TreeGrafter"/>
</dbReference>
<dbReference type="GO" id="GO:0009432">
    <property type="term" value="P:SOS response"/>
    <property type="evidence" value="ECO:0007669"/>
    <property type="project" value="TreeGrafter"/>
</dbReference>
<dbReference type="Proteomes" id="UP000033947">
    <property type="component" value="Unassembled WGS sequence"/>
</dbReference>
<dbReference type="GO" id="GO:0018169">
    <property type="term" value="F:ribosomal S6-glutamic acid ligase activity"/>
    <property type="evidence" value="ECO:0007669"/>
    <property type="project" value="TreeGrafter"/>
</dbReference>
<gene>
    <name evidence="1" type="ORF">UU55_C0003G0007</name>
</gene>
<evidence type="ECO:0000313" key="1">
    <source>
        <dbReference type="EMBL" id="KKS03293.1"/>
    </source>
</evidence>
<sequence length="309" mass="35487">MCLLVITLTNDRTLQEVTKYIDKPIVRLNIDDIPFPKLSYEWNGNKFRHSLDNLDLDSVTSVWFRIANLFYTKEKAGSYEMLNRACREEMVFQLYGLLEKARWVSNPYRIKRADNKQLQLETAKCLGMTIPRTLVTSSPEEAIRFRSDVGKIVVKPVAKQMLINSEGKLLAIFTNRIGLEDPVDFSLLPISPAIFQEEIERVFDIRTIVVGDRVFSISITQVGRKTNDVDYRDGRKGELIYSRIELPAELESRCVAFVRNFGLKFSAMDFILGTDGIYYFLENNPTGSWIFVQNGGRHPIAQEIAKLLN</sequence>
<dbReference type="PANTHER" id="PTHR21621">
    <property type="entry name" value="RIBOSOMAL PROTEIN S6 MODIFICATION PROTEIN"/>
    <property type="match status" value="1"/>
</dbReference>
<organism evidence="1 2">
    <name type="scientific">candidate division WWE3 bacterium GW2011_GWC2_41_23</name>
    <dbReference type="NCBI Taxonomy" id="1619123"/>
    <lineage>
        <taxon>Bacteria</taxon>
        <taxon>Katanobacteria</taxon>
    </lineage>
</organism>